<evidence type="ECO:0000313" key="2">
    <source>
        <dbReference type="EMBL" id="PSR57423.1"/>
    </source>
</evidence>
<accession>A0A2T2YPI9</accession>
<proteinExistence type="predicted"/>
<dbReference type="EMBL" id="PYFT01000001">
    <property type="protein sequence ID" value="PSR57423.1"/>
    <property type="molecule type" value="Genomic_DNA"/>
</dbReference>
<dbReference type="AlphaFoldDB" id="A0A2T2YPI9"/>
<protein>
    <submittedName>
        <fullName evidence="2">Hydrolase</fullName>
    </submittedName>
</protein>
<comment type="caution">
    <text evidence="2">The sequence shown here is derived from an EMBL/GenBank/DDBJ whole genome shotgun (WGS) entry which is preliminary data.</text>
</comment>
<dbReference type="Pfam" id="PF04909">
    <property type="entry name" value="Amidohydro_2"/>
    <property type="match status" value="1"/>
</dbReference>
<keyword evidence="2" id="KW-0378">Hydrolase</keyword>
<evidence type="ECO:0000313" key="3">
    <source>
        <dbReference type="Proteomes" id="UP000240357"/>
    </source>
</evidence>
<sequence length="336" mass="39057">MEDFKTVKKYDTHVHVYTPEATFIKQAQEDNFHLLDINGYLFPGSPPITEQQALAVKHAQEFPKQLHYATTISVKNFNQDNWQKETIAYLKNSFAQGAIGVKVWKNIGMELKDKDGKFVMIDNPKFDPVFDYIAKNKITLLSHQGEPKDCWLPLDQMSVEGNKRYYSKNPQYHMYLHPEYPSYEAQMQARDHMLAKHPDLKVVSVHLASLEWSVDEIAKRLDKYPNLAVDIAARIAHLQHQAVTDWPKVHDFFIKYQDRILYGSDITTNNNNDPTAIGQNTHNAWLRDWKFFVTDEQLTNSNKSTYKGLHLPRTVVDKLYCKNAEKWLPGFTKAKL</sequence>
<name>A0A2T2YPI9_9BACT</name>
<organism evidence="2 3">
    <name type="scientific">Adhaeribacter arboris</name>
    <dbReference type="NCBI Taxonomy" id="2072846"/>
    <lineage>
        <taxon>Bacteria</taxon>
        <taxon>Pseudomonadati</taxon>
        <taxon>Bacteroidota</taxon>
        <taxon>Cytophagia</taxon>
        <taxon>Cytophagales</taxon>
        <taxon>Hymenobacteraceae</taxon>
        <taxon>Adhaeribacter</taxon>
    </lineage>
</organism>
<reference evidence="2 3" key="1">
    <citation type="submission" date="2018-03" db="EMBL/GenBank/DDBJ databases">
        <title>Adhaeribacter sp. HMF7605 Genome sequencing and assembly.</title>
        <authorList>
            <person name="Kang H."/>
            <person name="Kang J."/>
            <person name="Cha I."/>
            <person name="Kim H."/>
            <person name="Joh K."/>
        </authorList>
    </citation>
    <scope>NUCLEOTIDE SEQUENCE [LARGE SCALE GENOMIC DNA]</scope>
    <source>
        <strain evidence="2 3">HMF7605</strain>
    </source>
</reference>
<dbReference type="InterPro" id="IPR006680">
    <property type="entry name" value="Amidohydro-rel"/>
</dbReference>
<evidence type="ECO:0000259" key="1">
    <source>
        <dbReference type="Pfam" id="PF04909"/>
    </source>
</evidence>
<dbReference type="Proteomes" id="UP000240357">
    <property type="component" value="Unassembled WGS sequence"/>
</dbReference>
<gene>
    <name evidence="2" type="ORF">AHMF7605_23415</name>
</gene>
<dbReference type="GO" id="GO:0016787">
    <property type="term" value="F:hydrolase activity"/>
    <property type="evidence" value="ECO:0007669"/>
    <property type="project" value="UniProtKB-KW"/>
</dbReference>
<dbReference type="OrthoDB" id="644687at2"/>
<dbReference type="Gene3D" id="3.20.20.140">
    <property type="entry name" value="Metal-dependent hydrolases"/>
    <property type="match status" value="1"/>
</dbReference>
<keyword evidence="3" id="KW-1185">Reference proteome</keyword>
<dbReference type="InterPro" id="IPR032466">
    <property type="entry name" value="Metal_Hydrolase"/>
</dbReference>
<dbReference type="SUPFAM" id="SSF51556">
    <property type="entry name" value="Metallo-dependent hydrolases"/>
    <property type="match status" value="1"/>
</dbReference>
<feature type="domain" description="Amidohydrolase-related" evidence="1">
    <location>
        <begin position="82"/>
        <end position="329"/>
    </location>
</feature>